<keyword evidence="10" id="KW-1185">Reference proteome</keyword>
<dbReference type="eggNOG" id="COG0600">
    <property type="taxonomic scope" value="Bacteria"/>
</dbReference>
<keyword evidence="3" id="KW-1003">Cell membrane</keyword>
<keyword evidence="4 7" id="KW-0812">Transmembrane</keyword>
<dbReference type="SUPFAM" id="SSF161098">
    <property type="entry name" value="MetI-like"/>
    <property type="match status" value="1"/>
</dbReference>
<dbReference type="PANTHER" id="PTHR30151">
    <property type="entry name" value="ALKANE SULFONATE ABC TRANSPORTER-RELATED, MEMBRANE SUBUNIT"/>
    <property type="match status" value="1"/>
</dbReference>
<dbReference type="EMBL" id="CP003065">
    <property type="protein sequence ID" value="AEV68729.1"/>
    <property type="molecule type" value="Genomic_DNA"/>
</dbReference>
<comment type="similarity">
    <text evidence="7">Belongs to the binding-protein-dependent transport system permease family.</text>
</comment>
<dbReference type="AlphaFoldDB" id="G8LWR1"/>
<feature type="transmembrane region" description="Helical" evidence="7">
    <location>
        <begin position="75"/>
        <end position="95"/>
    </location>
</feature>
<feature type="transmembrane region" description="Helical" evidence="7">
    <location>
        <begin position="115"/>
        <end position="145"/>
    </location>
</feature>
<organism evidence="9 10">
    <name type="scientific">Acetivibrio clariflavus (strain DSM 19732 / NBRC 101661 / EBR45)</name>
    <name type="common">Clostridium clariflavum</name>
    <dbReference type="NCBI Taxonomy" id="720554"/>
    <lineage>
        <taxon>Bacteria</taxon>
        <taxon>Bacillati</taxon>
        <taxon>Bacillota</taxon>
        <taxon>Clostridia</taxon>
        <taxon>Eubacteriales</taxon>
        <taxon>Oscillospiraceae</taxon>
        <taxon>Acetivibrio</taxon>
    </lineage>
</organism>
<name>G8LWR1_ACECE</name>
<feature type="transmembrane region" description="Helical" evidence="7">
    <location>
        <begin position="229"/>
        <end position="247"/>
    </location>
</feature>
<evidence type="ECO:0000256" key="4">
    <source>
        <dbReference type="ARBA" id="ARBA00022692"/>
    </source>
</evidence>
<dbReference type="OrthoDB" id="9796361at2"/>
<reference evidence="10" key="1">
    <citation type="submission" date="2011-12" db="EMBL/GenBank/DDBJ databases">
        <title>Complete sequence of Clostridium clariflavum DSM 19732.</title>
        <authorList>
            <consortium name="US DOE Joint Genome Institute"/>
            <person name="Lucas S."/>
            <person name="Han J."/>
            <person name="Lapidus A."/>
            <person name="Cheng J.-F."/>
            <person name="Goodwin L."/>
            <person name="Pitluck S."/>
            <person name="Peters L."/>
            <person name="Teshima H."/>
            <person name="Detter J.C."/>
            <person name="Han C."/>
            <person name="Tapia R."/>
            <person name="Land M."/>
            <person name="Hauser L."/>
            <person name="Kyrpides N."/>
            <person name="Ivanova N."/>
            <person name="Pagani I."/>
            <person name="Kitzmiller T."/>
            <person name="Lynd L."/>
            <person name="Izquierdo J."/>
            <person name="Woyke T."/>
        </authorList>
    </citation>
    <scope>NUCLEOTIDE SEQUENCE [LARGE SCALE GENOMIC DNA]</scope>
    <source>
        <strain evidence="10">DSM 19732 / NBRC 101661 / EBR45</strain>
    </source>
</reference>
<dbReference type="Pfam" id="PF00528">
    <property type="entry name" value="BPD_transp_1"/>
    <property type="match status" value="1"/>
</dbReference>
<dbReference type="CDD" id="cd06261">
    <property type="entry name" value="TM_PBP2"/>
    <property type="match status" value="1"/>
</dbReference>
<sequence>MTDSKKSIFEKIKDKFLDSLSVILFFTVWELGPRLGFLKSTFVSPPSEIFLYYIKLITEGNLISHVGISLFRSVIGFVLAIIIGIPLGFLLGGWFKTFEKLVEPVLKFLGQFNPFSLFPIFILILGIGEASKIAMIFWVCLWPVIFNTTTGVKELDPLLIKAGRAMGLGKFKMLIKIVLPGATPYILNGFKLASSTAFFMLIAAEMMGASRGLGWLVWNAQVNYQIPKLYAGTVLISVLGLTIDRLFKRWEKRILVWKQHAAS</sequence>
<evidence type="ECO:0000256" key="1">
    <source>
        <dbReference type="ARBA" id="ARBA00004651"/>
    </source>
</evidence>
<dbReference type="PANTHER" id="PTHR30151:SF0">
    <property type="entry name" value="ABC TRANSPORTER PERMEASE PROTEIN MJ0413-RELATED"/>
    <property type="match status" value="1"/>
</dbReference>
<evidence type="ECO:0000256" key="7">
    <source>
        <dbReference type="RuleBase" id="RU363032"/>
    </source>
</evidence>
<evidence type="ECO:0000313" key="9">
    <source>
        <dbReference type="EMBL" id="AEV68729.1"/>
    </source>
</evidence>
<dbReference type="HOGENOM" id="CLU_046113_1_3_9"/>
<evidence type="ECO:0000259" key="8">
    <source>
        <dbReference type="PROSITE" id="PS50928"/>
    </source>
</evidence>
<dbReference type="PROSITE" id="PS50928">
    <property type="entry name" value="ABC_TM1"/>
    <property type="match status" value="1"/>
</dbReference>
<dbReference type="GO" id="GO:0005886">
    <property type="term" value="C:plasma membrane"/>
    <property type="evidence" value="ECO:0007669"/>
    <property type="project" value="UniProtKB-SubCell"/>
</dbReference>
<dbReference type="Gene3D" id="1.10.3720.10">
    <property type="entry name" value="MetI-like"/>
    <property type="match status" value="1"/>
</dbReference>
<keyword evidence="6 7" id="KW-0472">Membrane</keyword>
<feature type="domain" description="ABC transmembrane type-1" evidence="8">
    <location>
        <begin position="66"/>
        <end position="247"/>
    </location>
</feature>
<gene>
    <name evidence="9" type="ordered locus">Clocl_2135</name>
</gene>
<keyword evidence="5 7" id="KW-1133">Transmembrane helix</keyword>
<protein>
    <submittedName>
        <fullName evidence="9">ABC-type nitrate/sulfonate/bicarbonate transport system, permease component</fullName>
    </submittedName>
</protein>
<evidence type="ECO:0000256" key="3">
    <source>
        <dbReference type="ARBA" id="ARBA00022475"/>
    </source>
</evidence>
<dbReference type="RefSeq" id="WP_014255308.1">
    <property type="nucleotide sequence ID" value="NC_016627.1"/>
</dbReference>
<dbReference type="KEGG" id="ccl:Clocl_2135"/>
<dbReference type="InterPro" id="IPR035906">
    <property type="entry name" value="MetI-like_sf"/>
</dbReference>
<evidence type="ECO:0000313" key="10">
    <source>
        <dbReference type="Proteomes" id="UP000005435"/>
    </source>
</evidence>
<evidence type="ECO:0000256" key="2">
    <source>
        <dbReference type="ARBA" id="ARBA00022448"/>
    </source>
</evidence>
<evidence type="ECO:0000256" key="5">
    <source>
        <dbReference type="ARBA" id="ARBA00022989"/>
    </source>
</evidence>
<accession>G8LWR1</accession>
<proteinExistence type="inferred from homology"/>
<dbReference type="GO" id="GO:0055085">
    <property type="term" value="P:transmembrane transport"/>
    <property type="evidence" value="ECO:0007669"/>
    <property type="project" value="InterPro"/>
</dbReference>
<comment type="subcellular location">
    <subcellularLocation>
        <location evidence="1 7">Cell membrane</location>
        <topology evidence="1 7">Multi-pass membrane protein</topology>
    </subcellularLocation>
</comment>
<reference evidence="9 10" key="2">
    <citation type="journal article" date="2012" name="Stand. Genomic Sci.">
        <title>Complete Genome Sequence of Clostridium clariflavum DSM 19732.</title>
        <authorList>
            <person name="Izquierdo J.A."/>
            <person name="Goodwin L."/>
            <person name="Davenport K.W."/>
            <person name="Teshima H."/>
            <person name="Bruce D."/>
            <person name="Detter C."/>
            <person name="Tapia R."/>
            <person name="Han S."/>
            <person name="Land M."/>
            <person name="Hauser L."/>
            <person name="Jeffries C.D."/>
            <person name="Han J."/>
            <person name="Pitluck S."/>
            <person name="Nolan M."/>
            <person name="Chen A."/>
            <person name="Huntemann M."/>
            <person name="Mavromatis K."/>
            <person name="Mikhailova N."/>
            <person name="Liolios K."/>
            <person name="Woyke T."/>
            <person name="Lynd L.R."/>
        </authorList>
    </citation>
    <scope>NUCLEOTIDE SEQUENCE [LARGE SCALE GENOMIC DNA]</scope>
    <source>
        <strain evidence="10">DSM 19732 / NBRC 101661 / EBR45</strain>
    </source>
</reference>
<keyword evidence="2 7" id="KW-0813">Transport</keyword>
<dbReference type="InterPro" id="IPR000515">
    <property type="entry name" value="MetI-like"/>
</dbReference>
<dbReference type="Proteomes" id="UP000005435">
    <property type="component" value="Chromosome"/>
</dbReference>
<evidence type="ECO:0000256" key="6">
    <source>
        <dbReference type="ARBA" id="ARBA00023136"/>
    </source>
</evidence>
<dbReference type="STRING" id="720554.Clocl_2135"/>